<keyword evidence="2" id="KW-1185">Reference proteome</keyword>
<accession>A0A2T0W372</accession>
<dbReference type="Gene3D" id="1.10.472.150">
    <property type="entry name" value="Glucose-regulated metallo-peptidase M90, N-terminal domain"/>
    <property type="match status" value="1"/>
</dbReference>
<dbReference type="AlphaFoldDB" id="A0A2T0W372"/>
<dbReference type="EMBL" id="PVTP01000002">
    <property type="protein sequence ID" value="PRY79467.1"/>
    <property type="molecule type" value="Genomic_DNA"/>
</dbReference>
<protein>
    <submittedName>
        <fullName evidence="1">Glucose-regulated metallopeptidase M90</fullName>
    </submittedName>
</protein>
<dbReference type="SUPFAM" id="SSF55486">
    <property type="entry name" value="Metalloproteases ('zincins'), catalytic domain"/>
    <property type="match status" value="1"/>
</dbReference>
<evidence type="ECO:0000313" key="1">
    <source>
        <dbReference type="EMBL" id="PRY79467.1"/>
    </source>
</evidence>
<sequence length="201" mass="22932">MPILLTLMALAACALSYRIWQKQKLRQRLLKAGLSDSERKIVVEQVPLIRRLPPQLTAKLEGKIRLFLHQVDISGCNGLEVSEKMRLSIAAQACLLIVNSDDWYKNLRTILVYPSAFKSITTTHDGFVVQQEEVVRYGESWSRGPVILSWEHSQRVLKMNMTDTMSSCMNSHTSLMIYPETQTAFLYSRKPKALRNGNACF</sequence>
<dbReference type="Proteomes" id="UP000238007">
    <property type="component" value="Unassembled WGS sequence"/>
</dbReference>
<organism evidence="1 2">
    <name type="scientific">Yoonia maritima</name>
    <dbReference type="NCBI Taxonomy" id="1435347"/>
    <lineage>
        <taxon>Bacteria</taxon>
        <taxon>Pseudomonadati</taxon>
        <taxon>Pseudomonadota</taxon>
        <taxon>Alphaproteobacteria</taxon>
        <taxon>Rhodobacterales</taxon>
        <taxon>Paracoccaceae</taxon>
        <taxon>Yoonia</taxon>
    </lineage>
</organism>
<comment type="caution">
    <text evidence="1">The sequence shown here is derived from an EMBL/GenBank/DDBJ whole genome shotgun (WGS) entry which is preliminary data.</text>
</comment>
<proteinExistence type="predicted"/>
<dbReference type="InterPro" id="IPR042252">
    <property type="entry name" value="MtfA_N"/>
</dbReference>
<dbReference type="Pfam" id="PF06167">
    <property type="entry name" value="Peptidase_M90"/>
    <property type="match status" value="1"/>
</dbReference>
<gene>
    <name evidence="1" type="ORF">CLV80_102110</name>
</gene>
<name>A0A2T0W372_9RHOB</name>
<dbReference type="GO" id="GO:0005829">
    <property type="term" value="C:cytosol"/>
    <property type="evidence" value="ECO:0007669"/>
    <property type="project" value="TreeGrafter"/>
</dbReference>
<dbReference type="InterPro" id="IPR010384">
    <property type="entry name" value="MtfA_fam"/>
</dbReference>
<dbReference type="PANTHER" id="PTHR30164:SF2">
    <property type="entry name" value="PROTEIN MTFA"/>
    <property type="match status" value="1"/>
</dbReference>
<dbReference type="PANTHER" id="PTHR30164">
    <property type="entry name" value="MTFA PEPTIDASE"/>
    <property type="match status" value="1"/>
</dbReference>
<reference evidence="1 2" key="1">
    <citation type="submission" date="2018-03" db="EMBL/GenBank/DDBJ databases">
        <title>Genomic Encyclopedia of Archaeal and Bacterial Type Strains, Phase II (KMG-II): from individual species to whole genera.</title>
        <authorList>
            <person name="Goeker M."/>
        </authorList>
    </citation>
    <scope>NUCLEOTIDE SEQUENCE [LARGE SCALE GENOMIC DNA]</scope>
    <source>
        <strain evidence="1 2">DSM 101533</strain>
    </source>
</reference>
<evidence type="ECO:0000313" key="2">
    <source>
        <dbReference type="Proteomes" id="UP000238007"/>
    </source>
</evidence>
<dbReference type="GO" id="GO:0004177">
    <property type="term" value="F:aminopeptidase activity"/>
    <property type="evidence" value="ECO:0007669"/>
    <property type="project" value="TreeGrafter"/>
</dbReference>